<feature type="transmembrane region" description="Helical" evidence="7">
    <location>
        <begin position="171"/>
        <end position="191"/>
    </location>
</feature>
<keyword evidence="4 7" id="KW-1133">Transmembrane helix</keyword>
<dbReference type="Pfam" id="PF00209">
    <property type="entry name" value="SNF"/>
    <property type="match status" value="2"/>
</dbReference>
<dbReference type="InterPro" id="IPR047218">
    <property type="entry name" value="YocR/YhdH-like"/>
</dbReference>
<dbReference type="GO" id="GO:0016020">
    <property type="term" value="C:membrane"/>
    <property type="evidence" value="ECO:0007669"/>
    <property type="project" value="UniProtKB-SubCell"/>
</dbReference>
<evidence type="ECO:0000256" key="6">
    <source>
        <dbReference type="RuleBase" id="RU003732"/>
    </source>
</evidence>
<feature type="transmembrane region" description="Helical" evidence="7">
    <location>
        <begin position="432"/>
        <end position="452"/>
    </location>
</feature>
<accession>A0A5C8F0E1</accession>
<feature type="transmembrane region" description="Helical" evidence="7">
    <location>
        <begin position="310"/>
        <end position="331"/>
    </location>
</feature>
<comment type="subcellular location">
    <subcellularLocation>
        <location evidence="1">Membrane</location>
        <topology evidence="1">Multi-pass membrane protein</topology>
    </subcellularLocation>
</comment>
<evidence type="ECO:0000256" key="1">
    <source>
        <dbReference type="ARBA" id="ARBA00004141"/>
    </source>
</evidence>
<feature type="transmembrane region" description="Helical" evidence="7">
    <location>
        <begin position="145"/>
        <end position="164"/>
    </location>
</feature>
<dbReference type="CDD" id="cd10336">
    <property type="entry name" value="SLC6sbd_Tyt1-Like"/>
    <property type="match status" value="1"/>
</dbReference>
<dbReference type="EMBL" id="SAXY01000040">
    <property type="protein sequence ID" value="TXJ41930.1"/>
    <property type="molecule type" value="Genomic_DNA"/>
</dbReference>
<dbReference type="InterPro" id="IPR000175">
    <property type="entry name" value="Na/ntran_symport"/>
</dbReference>
<dbReference type="Proteomes" id="UP000323176">
    <property type="component" value="Unassembled WGS sequence"/>
</dbReference>
<dbReference type="PANTHER" id="PTHR42948:SF1">
    <property type="entry name" value="TRANSPORTER"/>
    <property type="match status" value="1"/>
</dbReference>
<protein>
    <recommendedName>
        <fullName evidence="6">Transporter</fullName>
    </recommendedName>
</protein>
<proteinExistence type="inferred from homology"/>
<name>A0A5C8F0E1_BRAPL</name>
<evidence type="ECO:0000256" key="2">
    <source>
        <dbReference type="ARBA" id="ARBA00022448"/>
    </source>
</evidence>
<feature type="transmembrane region" description="Helical" evidence="7">
    <location>
        <begin position="211"/>
        <end position="237"/>
    </location>
</feature>
<dbReference type="OrthoDB" id="9762833at2"/>
<keyword evidence="6" id="KW-0769">Symport</keyword>
<dbReference type="NCBIfam" id="NF037979">
    <property type="entry name" value="Na_transp"/>
    <property type="match status" value="1"/>
</dbReference>
<feature type="transmembrane region" description="Helical" evidence="7">
    <location>
        <begin position="43"/>
        <end position="68"/>
    </location>
</feature>
<evidence type="ECO:0000256" key="3">
    <source>
        <dbReference type="ARBA" id="ARBA00022692"/>
    </source>
</evidence>
<comment type="similarity">
    <text evidence="6">Belongs to the sodium:neurotransmitter symporter (SNF) (TC 2.A.22) family.</text>
</comment>
<dbReference type="PANTHER" id="PTHR42948">
    <property type="entry name" value="TRANSPORTER"/>
    <property type="match status" value="1"/>
</dbReference>
<evidence type="ECO:0000256" key="4">
    <source>
        <dbReference type="ARBA" id="ARBA00022989"/>
    </source>
</evidence>
<gene>
    <name evidence="8" type="ORF">EPJ72_06320</name>
</gene>
<sequence length="484" mass="53251">MKEREKLGSRLGFILVSAGCAVGMGNVWRFPYITGQYGGGAFVVLYIISIVAFCTIPMIMEFAVGRAGGHDISNSFLKLEKKGQHWHKIGYVQIIGNVLLMLFYTTICGWCLAYFYFTLTGKFTSLNADQIGTFFNGVLASPSTLIFWMGVSVLIGILICSFGLQNGVERASKFMMISLFALLIVLIIRAVTLDGAVEGLKFYLIPDFNKLFGGGFSGFIGIFYAAIGQAFFSLSVGQGGMAIFGSYIDKKQRLTGEALIVVALDTLVALLAGLLIFPASFAFNVNPGKGAGLTFVTLPNVFNSMPLGRLWGSLFFLFLAMAALTTIIAVFENIYSFAMDKFGLSRKKVSVILFLLVFFGSLPTALGFNVLSHINPFGEGTVILDLLDFIVSNNILPLGALVTLFFCTRKFGWGFDNFIKEVNTGEGIKFPAYLRLYSSYIIPLIILAIFVYEYLNRFGIEIKIFNIVKIIKEVLIVVLSFFIK</sequence>
<dbReference type="AlphaFoldDB" id="A0A5C8F0E1"/>
<feature type="transmembrane region" description="Helical" evidence="7">
    <location>
        <begin position="391"/>
        <end position="411"/>
    </location>
</feature>
<keyword evidence="3 6" id="KW-0812">Transmembrane</keyword>
<reference evidence="8 9" key="1">
    <citation type="journal article" date="1992" name="Lakartidningen">
        <title>[Penicillin V and not amoxicillin is the first choice preparation in acute otitis].</title>
        <authorList>
            <person name="Kamme C."/>
            <person name="Lundgren K."/>
            <person name="Prellner K."/>
        </authorList>
    </citation>
    <scope>NUCLEOTIDE SEQUENCE [LARGE SCALE GENOMIC DNA]</scope>
    <source>
        <strain evidence="8 9">PC5538III-hc</strain>
    </source>
</reference>
<feature type="transmembrane region" description="Helical" evidence="7">
    <location>
        <begin position="89"/>
        <end position="117"/>
    </location>
</feature>
<dbReference type="GO" id="GO:0015293">
    <property type="term" value="F:symporter activity"/>
    <property type="evidence" value="ECO:0007669"/>
    <property type="project" value="UniProtKB-KW"/>
</dbReference>
<feature type="transmembrane region" description="Helical" evidence="7">
    <location>
        <begin position="258"/>
        <end position="283"/>
    </location>
</feature>
<dbReference type="PROSITE" id="PS00610">
    <property type="entry name" value="NA_NEUROTRAN_SYMP_1"/>
    <property type="match status" value="1"/>
</dbReference>
<feature type="transmembrane region" description="Helical" evidence="7">
    <location>
        <begin position="351"/>
        <end position="371"/>
    </location>
</feature>
<dbReference type="PROSITE" id="PS50267">
    <property type="entry name" value="NA_NEUROTRAN_SYMP_3"/>
    <property type="match status" value="1"/>
</dbReference>
<feature type="transmembrane region" description="Helical" evidence="7">
    <location>
        <begin position="12"/>
        <end position="31"/>
    </location>
</feature>
<dbReference type="SUPFAM" id="SSF161070">
    <property type="entry name" value="SNF-like"/>
    <property type="match status" value="1"/>
</dbReference>
<dbReference type="InterPro" id="IPR037272">
    <property type="entry name" value="SNS_sf"/>
</dbReference>
<keyword evidence="5 7" id="KW-0472">Membrane</keyword>
<evidence type="ECO:0000256" key="5">
    <source>
        <dbReference type="ARBA" id="ARBA00023136"/>
    </source>
</evidence>
<organism evidence="8 9">
    <name type="scientific">Brachyspira pilosicoli</name>
    <name type="common">Serpulina pilosicoli</name>
    <dbReference type="NCBI Taxonomy" id="52584"/>
    <lineage>
        <taxon>Bacteria</taxon>
        <taxon>Pseudomonadati</taxon>
        <taxon>Spirochaetota</taxon>
        <taxon>Spirochaetia</taxon>
        <taxon>Brachyspirales</taxon>
        <taxon>Brachyspiraceae</taxon>
        <taxon>Brachyspira</taxon>
    </lineage>
</organism>
<evidence type="ECO:0000256" key="7">
    <source>
        <dbReference type="SAM" id="Phobius"/>
    </source>
</evidence>
<evidence type="ECO:0000313" key="9">
    <source>
        <dbReference type="Proteomes" id="UP000323176"/>
    </source>
</evidence>
<evidence type="ECO:0000313" key="8">
    <source>
        <dbReference type="EMBL" id="TXJ41930.1"/>
    </source>
</evidence>
<feature type="transmembrane region" description="Helical" evidence="7">
    <location>
        <begin position="464"/>
        <end position="483"/>
    </location>
</feature>
<comment type="caution">
    <text evidence="8">The sequence shown here is derived from an EMBL/GenBank/DDBJ whole genome shotgun (WGS) entry which is preliminary data.</text>
</comment>
<dbReference type="PRINTS" id="PR00176">
    <property type="entry name" value="NANEUSMPORT"/>
</dbReference>
<keyword evidence="2 6" id="KW-0813">Transport</keyword>